<name>A0AAV2E7B7_9ROSI</name>
<dbReference type="EMBL" id="OZ034817">
    <property type="protein sequence ID" value="CAL1381826.1"/>
    <property type="molecule type" value="Genomic_DNA"/>
</dbReference>
<sequence length="101" mass="11712">MDSLLTNFFWSGSMQKSSMHWFRKEILCALKSEGGLGFQNFKDFNMALLVKQAWRLLTSPDSLWSLLLKGLYFPRGDFLNSKKGSSSSWIWASLWEAKRSH</sequence>
<accession>A0AAV2E7B7</accession>
<evidence type="ECO:0000313" key="2">
    <source>
        <dbReference type="Proteomes" id="UP001497516"/>
    </source>
</evidence>
<dbReference type="Proteomes" id="UP001497516">
    <property type="component" value="Chromosome 4"/>
</dbReference>
<gene>
    <name evidence="1" type="ORF">LTRI10_LOCUS23181</name>
</gene>
<organism evidence="1 2">
    <name type="scientific">Linum trigynum</name>
    <dbReference type="NCBI Taxonomy" id="586398"/>
    <lineage>
        <taxon>Eukaryota</taxon>
        <taxon>Viridiplantae</taxon>
        <taxon>Streptophyta</taxon>
        <taxon>Embryophyta</taxon>
        <taxon>Tracheophyta</taxon>
        <taxon>Spermatophyta</taxon>
        <taxon>Magnoliopsida</taxon>
        <taxon>eudicotyledons</taxon>
        <taxon>Gunneridae</taxon>
        <taxon>Pentapetalae</taxon>
        <taxon>rosids</taxon>
        <taxon>fabids</taxon>
        <taxon>Malpighiales</taxon>
        <taxon>Linaceae</taxon>
        <taxon>Linum</taxon>
    </lineage>
</organism>
<proteinExistence type="predicted"/>
<protein>
    <submittedName>
        <fullName evidence="1">Uncharacterized protein</fullName>
    </submittedName>
</protein>
<evidence type="ECO:0000313" key="1">
    <source>
        <dbReference type="EMBL" id="CAL1381826.1"/>
    </source>
</evidence>
<reference evidence="1 2" key="1">
    <citation type="submission" date="2024-04" db="EMBL/GenBank/DDBJ databases">
        <authorList>
            <person name="Fracassetti M."/>
        </authorList>
    </citation>
    <scope>NUCLEOTIDE SEQUENCE [LARGE SCALE GENOMIC DNA]</scope>
</reference>
<dbReference type="AlphaFoldDB" id="A0AAV2E7B7"/>
<keyword evidence="2" id="KW-1185">Reference proteome</keyword>